<reference evidence="2 3" key="1">
    <citation type="submission" date="2013-07" db="EMBL/GenBank/DDBJ databases">
        <authorList>
            <person name="Weinstock G."/>
            <person name="Sodergren E."/>
            <person name="Wylie T."/>
            <person name="Fulton L."/>
            <person name="Fulton R."/>
            <person name="Fronick C."/>
            <person name="O'Laughlin M."/>
            <person name="Godfrey J."/>
            <person name="Miner T."/>
            <person name="Herter B."/>
            <person name="Appelbaum E."/>
            <person name="Cordes M."/>
            <person name="Lek S."/>
            <person name="Wollam A."/>
            <person name="Pepin K.H."/>
            <person name="Palsikar V.B."/>
            <person name="Mitreva M."/>
            <person name="Wilson R.K."/>
        </authorList>
    </citation>
    <scope>NUCLEOTIDE SEQUENCE [LARGE SCALE GENOMIC DNA]</scope>
    <source>
        <strain evidence="2 3">ATCC 14940</strain>
    </source>
</reference>
<feature type="region of interest" description="Disordered" evidence="1">
    <location>
        <begin position="52"/>
        <end position="75"/>
    </location>
</feature>
<gene>
    <name evidence="2" type="ORF">CLOSYM_02756</name>
</gene>
<name>A0ABC9TWK9_CLOSY</name>
<evidence type="ECO:0000256" key="1">
    <source>
        <dbReference type="SAM" id="MobiDB-lite"/>
    </source>
</evidence>
<dbReference type="Proteomes" id="UP000016491">
    <property type="component" value="Unassembled WGS sequence"/>
</dbReference>
<sequence>MSSGRVASSHPAFNLHTFRLCDFFGFWNNVSVSHRANEPIYLVHGTSFRVRQEKGNTGGHSVAHGQENSQAEASY</sequence>
<dbReference type="EMBL" id="AWSU01000213">
    <property type="protein sequence ID" value="ERI76221.1"/>
    <property type="molecule type" value="Genomic_DNA"/>
</dbReference>
<protein>
    <submittedName>
        <fullName evidence="2">Uncharacterized protein</fullName>
    </submittedName>
</protein>
<evidence type="ECO:0000313" key="2">
    <source>
        <dbReference type="EMBL" id="ERI76221.1"/>
    </source>
</evidence>
<proteinExistence type="predicted"/>
<accession>A0ABC9TWK9</accession>
<evidence type="ECO:0000313" key="3">
    <source>
        <dbReference type="Proteomes" id="UP000016491"/>
    </source>
</evidence>
<dbReference type="AlphaFoldDB" id="A0ABC9TWK9"/>
<feature type="compositionally biased region" description="Polar residues" evidence="1">
    <location>
        <begin position="66"/>
        <end position="75"/>
    </location>
</feature>
<organism evidence="2 3">
    <name type="scientific">[Clostridium] symbiosum ATCC 14940</name>
    <dbReference type="NCBI Taxonomy" id="411472"/>
    <lineage>
        <taxon>Bacteria</taxon>
        <taxon>Bacillati</taxon>
        <taxon>Bacillota</taxon>
        <taxon>Clostridia</taxon>
        <taxon>Lachnospirales</taxon>
        <taxon>Lachnospiraceae</taxon>
        <taxon>Otoolea</taxon>
    </lineage>
</organism>
<comment type="caution">
    <text evidence="2">The sequence shown here is derived from an EMBL/GenBank/DDBJ whole genome shotgun (WGS) entry which is preliminary data.</text>
</comment>